<evidence type="ECO:0000256" key="1">
    <source>
        <dbReference type="SAM" id="SignalP"/>
    </source>
</evidence>
<dbReference type="Proteomes" id="UP000068603">
    <property type="component" value="Unassembled WGS sequence"/>
</dbReference>
<feature type="signal peptide" evidence="1">
    <location>
        <begin position="1"/>
        <end position="24"/>
    </location>
</feature>
<protein>
    <recommendedName>
        <fullName evidence="4">DUF4148 domain-containing protein</fullName>
    </recommendedName>
</protein>
<organism evidence="2">
    <name type="scientific">Burkholderia stagnalis</name>
    <dbReference type="NCBI Taxonomy" id="1503054"/>
    <lineage>
        <taxon>Bacteria</taxon>
        <taxon>Pseudomonadati</taxon>
        <taxon>Pseudomonadota</taxon>
        <taxon>Betaproteobacteria</taxon>
        <taxon>Burkholderiales</taxon>
        <taxon>Burkholderiaceae</taxon>
        <taxon>Burkholderia</taxon>
        <taxon>Burkholderia cepacia complex</taxon>
    </lineage>
</organism>
<keyword evidence="1" id="KW-0732">Signal</keyword>
<dbReference type="AlphaFoldDB" id="A0A106PAI9"/>
<evidence type="ECO:0008006" key="4">
    <source>
        <dbReference type="Google" id="ProtNLM"/>
    </source>
</evidence>
<gene>
    <name evidence="2" type="ORF">WT44_12885</name>
</gene>
<proteinExistence type="predicted"/>
<accession>A0A106PAI9</accession>
<reference evidence="2 3" key="1">
    <citation type="submission" date="2015-11" db="EMBL/GenBank/DDBJ databases">
        <title>Expanding the genomic diversity of Burkholderia species for the development of highly accurate diagnostics.</title>
        <authorList>
            <person name="Sahl J."/>
            <person name="Keim P."/>
            <person name="Wagner D."/>
        </authorList>
    </citation>
    <scope>NUCLEOTIDE SEQUENCE [LARGE SCALE GENOMIC DNA]</scope>
    <source>
        <strain evidence="2 3">MSMB1960WGS</strain>
    </source>
</reference>
<name>A0A106PAI9_9BURK</name>
<dbReference type="RefSeq" id="WP_060149481.1">
    <property type="nucleotide sequence ID" value="NZ_LPGD01000053.1"/>
</dbReference>
<dbReference type="InterPro" id="IPR025421">
    <property type="entry name" value="DUF4148"/>
</dbReference>
<evidence type="ECO:0000313" key="3">
    <source>
        <dbReference type="Proteomes" id="UP000068603"/>
    </source>
</evidence>
<dbReference type="EMBL" id="LPHB01000038">
    <property type="protein sequence ID" value="KWA63217.1"/>
    <property type="molecule type" value="Genomic_DNA"/>
</dbReference>
<feature type="chain" id="PRO_5007126815" description="DUF4148 domain-containing protein" evidence="1">
    <location>
        <begin position="25"/>
        <end position="94"/>
    </location>
</feature>
<sequence>MNRRLMAAAALLAVAIGTPAAAFAQTSLPGLTRADVIADLVQAQRDGVMPAPKRDYPPSAQTIALNRARYAIAHGEQGAATANASASVSTVSAP</sequence>
<evidence type="ECO:0000313" key="2">
    <source>
        <dbReference type="EMBL" id="KWA63217.1"/>
    </source>
</evidence>
<dbReference type="Pfam" id="PF13663">
    <property type="entry name" value="DUF4148"/>
    <property type="match status" value="1"/>
</dbReference>
<comment type="caution">
    <text evidence="2">The sequence shown here is derived from an EMBL/GenBank/DDBJ whole genome shotgun (WGS) entry which is preliminary data.</text>
</comment>